<dbReference type="Pfam" id="PF00498">
    <property type="entry name" value="FHA"/>
    <property type="match status" value="1"/>
</dbReference>
<dbReference type="SMART" id="SM00240">
    <property type="entry name" value="FHA"/>
    <property type="match status" value="1"/>
</dbReference>
<dbReference type="AlphaFoldDB" id="A0A849K7M8"/>
<proteinExistence type="predicted"/>
<dbReference type="Proteomes" id="UP000557204">
    <property type="component" value="Unassembled WGS sequence"/>
</dbReference>
<keyword evidence="1" id="KW-0597">Phosphoprotein</keyword>
<dbReference type="Gene3D" id="3.30.2320.60">
    <property type="entry name" value="FhaA, phosphopeptide-binding domain (DUF3662)"/>
    <property type="match status" value="1"/>
</dbReference>
<evidence type="ECO:0000256" key="1">
    <source>
        <dbReference type="ARBA" id="ARBA00022553"/>
    </source>
</evidence>
<gene>
    <name evidence="3" type="ORF">HLI28_06530</name>
</gene>
<reference evidence="3 4" key="1">
    <citation type="submission" date="2020-05" db="EMBL/GenBank/DDBJ databases">
        <title>Genome sequence of Isoptericola sp. JC619 isolated from Chilika lagoon, India.</title>
        <authorList>
            <person name="Kumar D."/>
            <person name="Appam K."/>
            <person name="Gandham S."/>
            <person name="Uppada J."/>
            <person name="Sasikala C."/>
            <person name="Venkata Ramana C."/>
        </authorList>
    </citation>
    <scope>NUCLEOTIDE SEQUENCE [LARGE SCALE GENOMIC DNA]</scope>
    <source>
        <strain evidence="3 4">JC619</strain>
    </source>
</reference>
<dbReference type="InterPro" id="IPR022128">
    <property type="entry name" value="FhaA_N"/>
</dbReference>
<dbReference type="InterPro" id="IPR050923">
    <property type="entry name" value="Cell_Proc_Reg/RNA_Proc"/>
</dbReference>
<dbReference type="InterPro" id="IPR042287">
    <property type="entry name" value="FhaA_N_sf"/>
</dbReference>
<name>A0A849K7M8_9MICO</name>
<dbReference type="Pfam" id="PF12401">
    <property type="entry name" value="FhaA_N"/>
    <property type="match status" value="1"/>
</dbReference>
<dbReference type="SUPFAM" id="SSF49879">
    <property type="entry name" value="SMAD/FHA domain"/>
    <property type="match status" value="1"/>
</dbReference>
<dbReference type="InterPro" id="IPR000253">
    <property type="entry name" value="FHA_dom"/>
</dbReference>
<dbReference type="PROSITE" id="PS50006">
    <property type="entry name" value="FHA_DOMAIN"/>
    <property type="match status" value="1"/>
</dbReference>
<dbReference type="RefSeq" id="WP_171246694.1">
    <property type="nucleotide sequence ID" value="NZ_JABFAJ010000011.1"/>
</dbReference>
<protein>
    <submittedName>
        <fullName evidence="3">DUF3662 domain-containing protein</fullName>
    </submittedName>
</protein>
<feature type="domain" description="FHA" evidence="2">
    <location>
        <begin position="157"/>
        <end position="206"/>
    </location>
</feature>
<organism evidence="3 4">
    <name type="scientific">Isoptericola sediminis</name>
    <dbReference type="NCBI Taxonomy" id="2733572"/>
    <lineage>
        <taxon>Bacteria</taxon>
        <taxon>Bacillati</taxon>
        <taxon>Actinomycetota</taxon>
        <taxon>Actinomycetes</taxon>
        <taxon>Micrococcales</taxon>
        <taxon>Promicromonosporaceae</taxon>
        <taxon>Isoptericola</taxon>
    </lineage>
</organism>
<dbReference type="CDD" id="cd00060">
    <property type="entry name" value="FHA"/>
    <property type="match status" value="1"/>
</dbReference>
<keyword evidence="4" id="KW-1185">Reference proteome</keyword>
<dbReference type="Gene3D" id="2.60.200.20">
    <property type="match status" value="1"/>
</dbReference>
<evidence type="ECO:0000313" key="4">
    <source>
        <dbReference type="Proteomes" id="UP000557204"/>
    </source>
</evidence>
<accession>A0A849K7M8</accession>
<dbReference type="EMBL" id="JABFAJ010000011">
    <property type="protein sequence ID" value="NNU27197.1"/>
    <property type="molecule type" value="Genomic_DNA"/>
</dbReference>
<dbReference type="InterPro" id="IPR008984">
    <property type="entry name" value="SMAD_FHA_dom_sf"/>
</dbReference>
<sequence>MGALDRFEKSVERVMNNAFAKVGRGSEVKAVELASRLRREIDDRAAVVGYDRTVAPNEFTIELGPEDFDHVQSWGAETMADELAANLTEYASSQHYAFVGPVSVTFERNSQLTRGRFELRSATVRGNVAPATNPAPSTRHPLIDIDGQRYLLTGPVTVIGRDAEADIVVDDPGVSRRHLEIRVTQEGAVATDLGSTNGLFVEGHQVPAATLLDGNTLTIGRTRIMFWTGTSAGRSNEEW</sequence>
<comment type="caution">
    <text evidence="3">The sequence shown here is derived from an EMBL/GenBank/DDBJ whole genome shotgun (WGS) entry which is preliminary data.</text>
</comment>
<evidence type="ECO:0000313" key="3">
    <source>
        <dbReference type="EMBL" id="NNU27197.1"/>
    </source>
</evidence>
<dbReference type="PANTHER" id="PTHR23308">
    <property type="entry name" value="NUCLEAR INHIBITOR OF PROTEIN PHOSPHATASE-1"/>
    <property type="match status" value="1"/>
</dbReference>
<evidence type="ECO:0000259" key="2">
    <source>
        <dbReference type="PROSITE" id="PS50006"/>
    </source>
</evidence>